<dbReference type="GO" id="GO:0005829">
    <property type="term" value="C:cytosol"/>
    <property type="evidence" value="ECO:0007669"/>
    <property type="project" value="UniProtKB-SubCell"/>
</dbReference>
<dbReference type="PANTHER" id="PTHR34773">
    <property type="entry name" value="FLAGELLAR SECRETION CHAPERONE FLIS"/>
    <property type="match status" value="1"/>
</dbReference>
<evidence type="ECO:0000256" key="3">
    <source>
        <dbReference type="ARBA" id="ARBA00022490"/>
    </source>
</evidence>
<comment type="similarity">
    <text evidence="2 6">Belongs to the FliS family.</text>
</comment>
<dbReference type="GO" id="GO:0071973">
    <property type="term" value="P:bacterial-type flagellum-dependent cell motility"/>
    <property type="evidence" value="ECO:0007669"/>
    <property type="project" value="TreeGrafter"/>
</dbReference>
<comment type="caution">
    <text evidence="7">The sequence shown here is derived from an EMBL/GenBank/DDBJ whole genome shotgun (WGS) entry which is preliminary data.</text>
</comment>
<protein>
    <recommendedName>
        <fullName evidence="6">Flagellar secretion chaperone FliS</fullName>
    </recommendedName>
</protein>
<sequence>MVPNKAYNLYRENSVINASPGELTLMLYNGLIRFIMQAQHAIEEKDPAKAHHYIIKAQDIVMEFRITLDHQYEISQSLDMLYDYIHRQLVEANLKKDASILAEILPIVTDLRDTWAQALKSLKPVPSPGLEQAK</sequence>
<dbReference type="InterPro" id="IPR036584">
    <property type="entry name" value="FliS_sf"/>
</dbReference>
<keyword evidence="7" id="KW-0282">Flagellum</keyword>
<name>A0A4R1RWW1_HYDET</name>
<evidence type="ECO:0000313" key="8">
    <source>
        <dbReference type="Proteomes" id="UP000295008"/>
    </source>
</evidence>
<evidence type="ECO:0000256" key="1">
    <source>
        <dbReference type="ARBA" id="ARBA00004514"/>
    </source>
</evidence>
<comment type="subcellular location">
    <subcellularLocation>
        <location evidence="1 6">Cytoplasm</location>
        <location evidence="1 6">Cytosol</location>
    </subcellularLocation>
</comment>
<proteinExistence type="inferred from homology"/>
<dbReference type="AlphaFoldDB" id="A0A4R1RWW1"/>
<dbReference type="OrthoDB" id="1524959at2"/>
<dbReference type="GO" id="GO:0044780">
    <property type="term" value="P:bacterial-type flagellum assembly"/>
    <property type="evidence" value="ECO:0007669"/>
    <property type="project" value="InterPro"/>
</dbReference>
<evidence type="ECO:0000256" key="4">
    <source>
        <dbReference type="ARBA" id="ARBA00022795"/>
    </source>
</evidence>
<dbReference type="NCBIfam" id="TIGR00208">
    <property type="entry name" value="fliS"/>
    <property type="match status" value="1"/>
</dbReference>
<evidence type="ECO:0000256" key="6">
    <source>
        <dbReference type="PIRNR" id="PIRNR039090"/>
    </source>
</evidence>
<dbReference type="Pfam" id="PF02561">
    <property type="entry name" value="FliS"/>
    <property type="match status" value="1"/>
</dbReference>
<keyword evidence="7" id="KW-0966">Cell projection</keyword>
<evidence type="ECO:0000256" key="2">
    <source>
        <dbReference type="ARBA" id="ARBA00008787"/>
    </source>
</evidence>
<keyword evidence="4 6" id="KW-1005">Bacterial flagellum biogenesis</keyword>
<keyword evidence="3 6" id="KW-0963">Cytoplasm</keyword>
<dbReference type="RefSeq" id="WP_132013951.1">
    <property type="nucleotide sequence ID" value="NZ_SLUN01000008.1"/>
</dbReference>
<keyword evidence="8" id="KW-1185">Reference proteome</keyword>
<keyword evidence="7" id="KW-0969">Cilium</keyword>
<dbReference type="CDD" id="cd16098">
    <property type="entry name" value="FliS"/>
    <property type="match status" value="1"/>
</dbReference>
<gene>
    <name evidence="7" type="ORF">EDC14_1008139</name>
</gene>
<organism evidence="7 8">
    <name type="scientific">Hydrogenispora ethanolica</name>
    <dbReference type="NCBI Taxonomy" id="1082276"/>
    <lineage>
        <taxon>Bacteria</taxon>
        <taxon>Bacillati</taxon>
        <taxon>Bacillota</taxon>
        <taxon>Hydrogenispora</taxon>
    </lineage>
</organism>
<dbReference type="PANTHER" id="PTHR34773:SF1">
    <property type="entry name" value="FLAGELLAR SECRETION CHAPERONE FLIS"/>
    <property type="match status" value="1"/>
</dbReference>
<dbReference type="Proteomes" id="UP000295008">
    <property type="component" value="Unassembled WGS sequence"/>
</dbReference>
<reference evidence="7 8" key="1">
    <citation type="submission" date="2019-03" db="EMBL/GenBank/DDBJ databases">
        <title>Genomic Encyclopedia of Type Strains, Phase IV (KMG-IV): sequencing the most valuable type-strain genomes for metagenomic binning, comparative biology and taxonomic classification.</title>
        <authorList>
            <person name="Goeker M."/>
        </authorList>
    </citation>
    <scope>NUCLEOTIDE SEQUENCE [LARGE SCALE GENOMIC DNA]</scope>
    <source>
        <strain evidence="7 8">LX-B</strain>
    </source>
</reference>
<evidence type="ECO:0000313" key="7">
    <source>
        <dbReference type="EMBL" id="TCL70989.1"/>
    </source>
</evidence>
<dbReference type="SUPFAM" id="SSF101116">
    <property type="entry name" value="Flagellar export chaperone FliS"/>
    <property type="match status" value="1"/>
</dbReference>
<dbReference type="PIRSF" id="PIRSF039090">
    <property type="entry name" value="Flis"/>
    <property type="match status" value="1"/>
</dbReference>
<keyword evidence="5" id="KW-0143">Chaperone</keyword>
<dbReference type="InterPro" id="IPR003713">
    <property type="entry name" value="FliS"/>
</dbReference>
<dbReference type="EMBL" id="SLUN01000008">
    <property type="protein sequence ID" value="TCL70989.1"/>
    <property type="molecule type" value="Genomic_DNA"/>
</dbReference>
<accession>A0A4R1RWW1</accession>
<evidence type="ECO:0000256" key="5">
    <source>
        <dbReference type="ARBA" id="ARBA00023186"/>
    </source>
</evidence>
<dbReference type="Gene3D" id="1.20.120.340">
    <property type="entry name" value="Flagellar protein FliS"/>
    <property type="match status" value="1"/>
</dbReference>